<keyword evidence="10" id="KW-1185">Reference proteome</keyword>
<dbReference type="Proteomes" id="UP000281553">
    <property type="component" value="Unassembled WGS sequence"/>
</dbReference>
<keyword evidence="5 6" id="KW-0472">Membrane</keyword>
<keyword evidence="3 6" id="KW-0812">Transmembrane</keyword>
<comment type="subcellular location">
    <subcellularLocation>
        <location evidence="1">Membrane</location>
        <topology evidence="1">Multi-pass membrane protein</topology>
    </subcellularLocation>
</comment>
<evidence type="ECO:0000256" key="6">
    <source>
        <dbReference type="SAM" id="Phobius"/>
    </source>
</evidence>
<keyword evidence="7" id="KW-0732">Signal</keyword>
<dbReference type="GO" id="GO:0015297">
    <property type="term" value="F:antiporter activity"/>
    <property type="evidence" value="ECO:0007669"/>
    <property type="project" value="InterPro"/>
</dbReference>
<evidence type="ECO:0000256" key="3">
    <source>
        <dbReference type="ARBA" id="ARBA00022692"/>
    </source>
</evidence>
<name>A0A3P6TM71_DIBLA</name>
<evidence type="ECO:0000256" key="2">
    <source>
        <dbReference type="ARBA" id="ARBA00007367"/>
    </source>
</evidence>
<proteinExistence type="inferred from homology"/>
<evidence type="ECO:0000256" key="1">
    <source>
        <dbReference type="ARBA" id="ARBA00004141"/>
    </source>
</evidence>
<sequence>MATRVVLEAMGFVLSAVSPAVVVPNMIRLEVAGWGVNHGIPTLIMAASSMDDVVAITGFGVALSIAFSKGSLAKALYMGPLEVAAGAAIGLCMGILFWFLPPPGMKCGPSAQIALAIYNKFNGLARRQHKPFTQRKPSQK</sequence>
<evidence type="ECO:0000313" key="9">
    <source>
        <dbReference type="EMBL" id="VDK84489.1"/>
    </source>
</evidence>
<feature type="transmembrane region" description="Helical" evidence="6">
    <location>
        <begin position="43"/>
        <end position="67"/>
    </location>
</feature>
<feature type="transmembrane region" description="Helical" evidence="6">
    <location>
        <begin position="79"/>
        <end position="100"/>
    </location>
</feature>
<dbReference type="PANTHER" id="PTHR31102:SF1">
    <property type="entry name" value="CATION_H+ EXCHANGER DOMAIN-CONTAINING PROTEIN"/>
    <property type="match status" value="1"/>
</dbReference>
<comment type="similarity">
    <text evidence="2">Belongs to the monovalent cation:proton antiporter 1 (CPA1) transporter (TC 2.A.36) family.</text>
</comment>
<protein>
    <recommendedName>
        <fullName evidence="8">Cation/H+ exchanger transmembrane domain-containing protein</fullName>
    </recommendedName>
</protein>
<evidence type="ECO:0000256" key="7">
    <source>
        <dbReference type="SAM" id="SignalP"/>
    </source>
</evidence>
<evidence type="ECO:0000256" key="5">
    <source>
        <dbReference type="ARBA" id="ARBA00023136"/>
    </source>
</evidence>
<gene>
    <name evidence="9" type="ORF">DILT_LOCUS3593</name>
</gene>
<dbReference type="AlphaFoldDB" id="A0A3P6TM71"/>
<dbReference type="InterPro" id="IPR051843">
    <property type="entry name" value="CPA1_transporter"/>
</dbReference>
<dbReference type="GO" id="GO:1902600">
    <property type="term" value="P:proton transmembrane transport"/>
    <property type="evidence" value="ECO:0007669"/>
    <property type="project" value="InterPro"/>
</dbReference>
<dbReference type="OrthoDB" id="423807at2759"/>
<feature type="signal peptide" evidence="7">
    <location>
        <begin position="1"/>
        <end position="15"/>
    </location>
</feature>
<accession>A0A3P6TM71</accession>
<evidence type="ECO:0000259" key="8">
    <source>
        <dbReference type="Pfam" id="PF00999"/>
    </source>
</evidence>
<evidence type="ECO:0000256" key="4">
    <source>
        <dbReference type="ARBA" id="ARBA00022989"/>
    </source>
</evidence>
<feature type="domain" description="Cation/H+ exchanger transmembrane" evidence="8">
    <location>
        <begin position="10"/>
        <end position="101"/>
    </location>
</feature>
<dbReference type="InterPro" id="IPR006153">
    <property type="entry name" value="Cation/H_exchanger_TM"/>
</dbReference>
<evidence type="ECO:0000313" key="10">
    <source>
        <dbReference type="Proteomes" id="UP000281553"/>
    </source>
</evidence>
<dbReference type="GO" id="GO:0016020">
    <property type="term" value="C:membrane"/>
    <property type="evidence" value="ECO:0007669"/>
    <property type="project" value="UniProtKB-SubCell"/>
</dbReference>
<dbReference type="PANTHER" id="PTHR31102">
    <property type="match status" value="1"/>
</dbReference>
<dbReference type="EMBL" id="UYRU01043931">
    <property type="protein sequence ID" value="VDK84489.1"/>
    <property type="molecule type" value="Genomic_DNA"/>
</dbReference>
<reference evidence="9 10" key="1">
    <citation type="submission" date="2018-11" db="EMBL/GenBank/DDBJ databases">
        <authorList>
            <consortium name="Pathogen Informatics"/>
        </authorList>
    </citation>
    <scope>NUCLEOTIDE SEQUENCE [LARGE SCALE GENOMIC DNA]</scope>
</reference>
<dbReference type="Pfam" id="PF00999">
    <property type="entry name" value="Na_H_Exchanger"/>
    <property type="match status" value="1"/>
</dbReference>
<keyword evidence="4 6" id="KW-1133">Transmembrane helix</keyword>
<organism evidence="9 10">
    <name type="scientific">Dibothriocephalus latus</name>
    <name type="common">Fish tapeworm</name>
    <name type="synonym">Diphyllobothrium latum</name>
    <dbReference type="NCBI Taxonomy" id="60516"/>
    <lineage>
        <taxon>Eukaryota</taxon>
        <taxon>Metazoa</taxon>
        <taxon>Spiralia</taxon>
        <taxon>Lophotrochozoa</taxon>
        <taxon>Platyhelminthes</taxon>
        <taxon>Cestoda</taxon>
        <taxon>Eucestoda</taxon>
        <taxon>Diphyllobothriidea</taxon>
        <taxon>Diphyllobothriidae</taxon>
        <taxon>Dibothriocephalus</taxon>
    </lineage>
</organism>
<feature type="chain" id="PRO_5018172165" description="Cation/H+ exchanger transmembrane domain-containing protein" evidence="7">
    <location>
        <begin position="16"/>
        <end position="140"/>
    </location>
</feature>